<feature type="region of interest" description="Disordered" evidence="5">
    <location>
        <begin position="193"/>
        <end position="225"/>
    </location>
</feature>
<dbReference type="AlphaFoldDB" id="A0A7L4N5C9"/>
<protein>
    <submittedName>
        <fullName evidence="7">SLAF1 protein</fullName>
    </submittedName>
</protein>
<evidence type="ECO:0000256" key="4">
    <source>
        <dbReference type="ARBA" id="ARBA00023180"/>
    </source>
</evidence>
<keyword evidence="2" id="KW-0732">Signal</keyword>
<keyword evidence="6" id="KW-1133">Transmembrane helix</keyword>
<feature type="non-terminal residue" evidence="7">
    <location>
        <position position="236"/>
    </location>
</feature>
<evidence type="ECO:0000313" key="7">
    <source>
        <dbReference type="EMBL" id="NXY84702.1"/>
    </source>
</evidence>
<feature type="non-terminal residue" evidence="7">
    <location>
        <position position="1"/>
    </location>
</feature>
<keyword evidence="8" id="KW-1185">Reference proteome</keyword>
<dbReference type="InterPro" id="IPR013783">
    <property type="entry name" value="Ig-like_fold"/>
</dbReference>
<keyword evidence="6" id="KW-0812">Transmembrane</keyword>
<dbReference type="GO" id="GO:0016020">
    <property type="term" value="C:membrane"/>
    <property type="evidence" value="ECO:0007669"/>
    <property type="project" value="UniProtKB-SubCell"/>
</dbReference>
<evidence type="ECO:0000256" key="3">
    <source>
        <dbReference type="ARBA" id="ARBA00023136"/>
    </source>
</evidence>
<dbReference type="Gene3D" id="2.60.40.10">
    <property type="entry name" value="Immunoglobulins"/>
    <property type="match status" value="1"/>
</dbReference>
<evidence type="ECO:0000313" key="8">
    <source>
        <dbReference type="Proteomes" id="UP000586704"/>
    </source>
</evidence>
<accession>A0A7L4N5C9</accession>
<dbReference type="OrthoDB" id="8963224at2759"/>
<dbReference type="Proteomes" id="UP000586704">
    <property type="component" value="Unassembled WGS sequence"/>
</dbReference>
<evidence type="ECO:0000256" key="5">
    <source>
        <dbReference type="SAM" id="MobiDB-lite"/>
    </source>
</evidence>
<dbReference type="EMBL" id="VYZU01032835">
    <property type="protein sequence ID" value="NXY84702.1"/>
    <property type="molecule type" value="Genomic_DNA"/>
</dbReference>
<proteinExistence type="predicted"/>
<keyword evidence="4" id="KW-0325">Glycoprotein</keyword>
<dbReference type="PANTHER" id="PTHR12080:SF55">
    <property type="entry name" value="LYMPHOCYTE FUNCTION-ASSOCIATED ANTIGEN 3"/>
    <property type="match status" value="1"/>
</dbReference>
<sequence>PDTKLCPFPLSSPEPVSDPSIEVLGRVLANGSCSITLNCTVERGDHVSYSWGNGDPGSSGLCSHNGSLLHLSYPLQNTSISCSCTASNPVSSRAGIFSSSECSHEPEGNVGLSLEQLVLLVLVPIATVVMLTVVFMVTHLAVPTAGQELEHPPLSEDSAVHTIYSQVQRAEKQRSPPTTEHISCTTIYAAATGLPPDMTLTPSRPPRSPNPTQQPLSQSPDKEPMTVYASVVLPMA</sequence>
<dbReference type="PANTHER" id="PTHR12080">
    <property type="entry name" value="SIGNALING LYMPHOCYTIC ACTIVATION MOLECULE"/>
    <property type="match status" value="1"/>
</dbReference>
<reference evidence="7 8" key="1">
    <citation type="submission" date="2020-02" db="EMBL/GenBank/DDBJ databases">
        <title>Bird 10,000 Genomes (B10K) Project - Family phase.</title>
        <authorList>
            <person name="Zhang G."/>
        </authorList>
    </citation>
    <scope>NUCLEOTIDE SEQUENCE [LARGE SCALE GENOMIC DNA]</scope>
    <source>
        <strain evidence="7">B10K-DU-013-51</strain>
        <tissue evidence="7">Mixed tissue sample</tissue>
    </source>
</reference>
<name>A0A7L4N5C9_9AVES</name>
<comment type="subcellular location">
    <subcellularLocation>
        <location evidence="1">Membrane</location>
    </subcellularLocation>
</comment>
<evidence type="ECO:0000256" key="1">
    <source>
        <dbReference type="ARBA" id="ARBA00004370"/>
    </source>
</evidence>
<gene>
    <name evidence="7" type="primary">Slamf1</name>
    <name evidence="7" type="ORF">CEYCYA_R12471</name>
</gene>
<evidence type="ECO:0000256" key="2">
    <source>
        <dbReference type="ARBA" id="ARBA00022729"/>
    </source>
</evidence>
<organism evidence="7 8">
    <name type="scientific">Ceyx cyanopectus</name>
    <name type="common">Indigo-banded kingfisher</name>
    <dbReference type="NCBI Taxonomy" id="390723"/>
    <lineage>
        <taxon>Eukaryota</taxon>
        <taxon>Metazoa</taxon>
        <taxon>Chordata</taxon>
        <taxon>Craniata</taxon>
        <taxon>Vertebrata</taxon>
        <taxon>Euteleostomi</taxon>
        <taxon>Archelosauria</taxon>
        <taxon>Archosauria</taxon>
        <taxon>Dinosauria</taxon>
        <taxon>Saurischia</taxon>
        <taxon>Theropoda</taxon>
        <taxon>Coelurosauria</taxon>
        <taxon>Aves</taxon>
        <taxon>Neognathae</taxon>
        <taxon>Neoaves</taxon>
        <taxon>Telluraves</taxon>
        <taxon>Coraciimorphae</taxon>
        <taxon>Coraciiformes</taxon>
        <taxon>Alcedinidae</taxon>
        <taxon>Ceyx</taxon>
    </lineage>
</organism>
<comment type="caution">
    <text evidence="7">The sequence shown here is derived from an EMBL/GenBank/DDBJ whole genome shotgun (WGS) entry which is preliminary data.</text>
</comment>
<dbReference type="InterPro" id="IPR015631">
    <property type="entry name" value="CD2/SLAM_rcpt"/>
</dbReference>
<evidence type="ECO:0000256" key="6">
    <source>
        <dbReference type="SAM" id="Phobius"/>
    </source>
</evidence>
<keyword evidence="3 6" id="KW-0472">Membrane</keyword>
<feature type="transmembrane region" description="Helical" evidence="6">
    <location>
        <begin position="117"/>
        <end position="142"/>
    </location>
</feature>